<evidence type="ECO:0000313" key="5">
    <source>
        <dbReference type="Proteomes" id="UP000317648"/>
    </source>
</evidence>
<dbReference type="AlphaFoldDB" id="A0A518DLW8"/>
<protein>
    <submittedName>
        <fullName evidence="4">Uncharacterized protein</fullName>
    </submittedName>
</protein>
<accession>A0A518DLW8</accession>
<dbReference type="InterPro" id="IPR002559">
    <property type="entry name" value="Transposase_11"/>
</dbReference>
<feature type="compositionally biased region" description="Basic and acidic residues" evidence="1">
    <location>
        <begin position="165"/>
        <end position="223"/>
    </location>
</feature>
<gene>
    <name evidence="4" type="ORF">Pla8534_06070</name>
</gene>
<feature type="domain" description="Transposase IS4-like" evidence="2">
    <location>
        <begin position="233"/>
        <end position="402"/>
    </location>
</feature>
<proteinExistence type="predicted"/>
<dbReference type="GO" id="GO:0004803">
    <property type="term" value="F:transposase activity"/>
    <property type="evidence" value="ECO:0007669"/>
    <property type="project" value="InterPro"/>
</dbReference>
<name>A0A518DLW8_9BACT</name>
<dbReference type="KEGG" id="lcre:Pla8534_06070"/>
<dbReference type="NCBIfam" id="NF033551">
    <property type="entry name" value="transpos_IS1182"/>
    <property type="match status" value="1"/>
</dbReference>
<dbReference type="GO" id="GO:0003677">
    <property type="term" value="F:DNA binding"/>
    <property type="evidence" value="ECO:0007669"/>
    <property type="project" value="InterPro"/>
</dbReference>
<evidence type="ECO:0000313" key="4">
    <source>
        <dbReference type="EMBL" id="QDU92834.1"/>
    </source>
</evidence>
<dbReference type="Pfam" id="PF01609">
    <property type="entry name" value="DDE_Tnp_1"/>
    <property type="match status" value="1"/>
</dbReference>
<keyword evidence="5" id="KW-1185">Reference proteome</keyword>
<evidence type="ECO:0000259" key="2">
    <source>
        <dbReference type="Pfam" id="PF01609"/>
    </source>
</evidence>
<evidence type="ECO:0000259" key="3">
    <source>
        <dbReference type="Pfam" id="PF05598"/>
    </source>
</evidence>
<feature type="domain" description="Transposase InsH N-terminal" evidence="3">
    <location>
        <begin position="5"/>
        <end position="102"/>
    </location>
</feature>
<dbReference type="Proteomes" id="UP000317648">
    <property type="component" value="Chromosome"/>
</dbReference>
<dbReference type="PANTHER" id="PTHR33408">
    <property type="entry name" value="TRANSPOSASE"/>
    <property type="match status" value="1"/>
</dbReference>
<dbReference type="GO" id="GO:0006313">
    <property type="term" value="P:DNA transposition"/>
    <property type="evidence" value="ECO:0007669"/>
    <property type="project" value="InterPro"/>
</dbReference>
<sequence>MELLSLDDLLPEDHRARAVWAFVKSLDLEPLYAMIVVDGHQAGRSAIAPEILVALWLLATLDGIGSARELDRRCDKKGNTHLPYWWICGGVSVNYHKLSNFRVQHGEFLDKILVDSVAAMINAGLVSLETIAQDGMKVRASAGRSSFRREPTLKELQKQAQAHVDLLKEESEEESNRQAGDARRKAAQERATRERLEKVNAAIAERDKLAEQREKRKKGEGQKTRCSTTDPQARNMKMANGGYNPAFNVQFASDADALIIVGVEVTNEGTDGGQLAPMLDKVQASYGKLPEHALVDGGYNTKEGVTLVENMGVKVICPIQREEQLQKHGKDPHARQKGDTDAYAIYRSRMAEPENKERYKRRAAAAEFPNADCRNHNLILLNVRGLVKVKAVALWHALAYNFTRLLKLREATA</sequence>
<feature type="region of interest" description="Disordered" evidence="1">
    <location>
        <begin position="142"/>
        <end position="235"/>
    </location>
</feature>
<dbReference type="Pfam" id="PF05598">
    <property type="entry name" value="DUF772"/>
    <property type="match status" value="1"/>
</dbReference>
<dbReference type="InterPro" id="IPR008490">
    <property type="entry name" value="Transposase_InsH_N"/>
</dbReference>
<reference evidence="4 5" key="1">
    <citation type="submission" date="2019-02" db="EMBL/GenBank/DDBJ databases">
        <title>Deep-cultivation of Planctomycetes and their phenomic and genomic characterization uncovers novel biology.</title>
        <authorList>
            <person name="Wiegand S."/>
            <person name="Jogler M."/>
            <person name="Boedeker C."/>
            <person name="Pinto D."/>
            <person name="Vollmers J."/>
            <person name="Rivas-Marin E."/>
            <person name="Kohn T."/>
            <person name="Peeters S.H."/>
            <person name="Heuer A."/>
            <person name="Rast P."/>
            <person name="Oberbeckmann S."/>
            <person name="Bunk B."/>
            <person name="Jeske O."/>
            <person name="Meyerdierks A."/>
            <person name="Storesund J.E."/>
            <person name="Kallscheuer N."/>
            <person name="Luecker S."/>
            <person name="Lage O.M."/>
            <person name="Pohl T."/>
            <person name="Merkel B.J."/>
            <person name="Hornburger P."/>
            <person name="Mueller R.-W."/>
            <person name="Bruemmer F."/>
            <person name="Labrenz M."/>
            <person name="Spormann A.M."/>
            <person name="Op den Camp H."/>
            <person name="Overmann J."/>
            <person name="Amann R."/>
            <person name="Jetten M.S.M."/>
            <person name="Mascher T."/>
            <person name="Medema M.H."/>
            <person name="Devos D.P."/>
            <person name="Kaster A.-K."/>
            <person name="Ovreas L."/>
            <person name="Rohde M."/>
            <person name="Galperin M.Y."/>
            <person name="Jogler C."/>
        </authorList>
    </citation>
    <scope>NUCLEOTIDE SEQUENCE [LARGE SCALE GENOMIC DNA]</scope>
    <source>
        <strain evidence="4 5">Pla85_3_4</strain>
    </source>
</reference>
<dbReference type="InterPro" id="IPR047629">
    <property type="entry name" value="IS1182_transpos"/>
</dbReference>
<dbReference type="EMBL" id="CP036433">
    <property type="protein sequence ID" value="QDU92834.1"/>
    <property type="molecule type" value="Genomic_DNA"/>
</dbReference>
<organism evidence="4 5">
    <name type="scientific">Lignipirellula cremea</name>
    <dbReference type="NCBI Taxonomy" id="2528010"/>
    <lineage>
        <taxon>Bacteria</taxon>
        <taxon>Pseudomonadati</taxon>
        <taxon>Planctomycetota</taxon>
        <taxon>Planctomycetia</taxon>
        <taxon>Pirellulales</taxon>
        <taxon>Pirellulaceae</taxon>
        <taxon>Lignipirellula</taxon>
    </lineage>
</organism>
<feature type="compositionally biased region" description="Basic and acidic residues" evidence="1">
    <location>
        <begin position="147"/>
        <end position="157"/>
    </location>
</feature>
<evidence type="ECO:0000256" key="1">
    <source>
        <dbReference type="SAM" id="MobiDB-lite"/>
    </source>
</evidence>